<reference evidence="1 2" key="1">
    <citation type="journal article" date="2017" name="Front. Microbiol.">
        <title>New Insights into the Diversity of the Genus Faecalibacterium.</title>
        <authorList>
            <person name="Benevides L."/>
            <person name="Burman S."/>
            <person name="Martin R."/>
            <person name="Robert V."/>
            <person name="Thomas M."/>
            <person name="Miquel S."/>
            <person name="Chain F."/>
            <person name="Sokol H."/>
            <person name="Bermudez-Humaran L.G."/>
            <person name="Morrison M."/>
            <person name="Langella P."/>
            <person name="Azevedo V.A."/>
            <person name="Chatel J.M."/>
            <person name="Soares S."/>
        </authorList>
    </citation>
    <scope>NUCLEOTIDE SEQUENCE [LARGE SCALE GENOMIC DNA]</scope>
    <source>
        <strain evidence="1 2">CNCM I 4575</strain>
    </source>
</reference>
<dbReference type="OrthoDB" id="3191472at2"/>
<comment type="caution">
    <text evidence="1">The sequence shown here is derived from an EMBL/GenBank/DDBJ whole genome shotgun (WGS) entry which is preliminary data.</text>
</comment>
<dbReference type="InterPro" id="IPR014975">
    <property type="entry name" value="DUF1836"/>
</dbReference>
<sequence length="182" mass="20768">MKKESNRRIAACAVDFALPRYEELPSVGLYLDQTVQFVNGYFRSFQGVELTASMVSNYVKKGIISHPVKKKYTREQLASLIYIVVSKTVLSMENIDTLFKMQRQHFSAAQAYDYFCDELENCLPYVFGLRHTIRDLAEDAGEEKLLLRSTIISAANKMYLDCAFAVMRQEEALWPGILADLA</sequence>
<dbReference type="AlphaFoldDB" id="A0A174BTW8"/>
<accession>A0A174BTW8</accession>
<dbReference type="EMBL" id="NMTY01000004">
    <property type="protein sequence ID" value="PDX82463.1"/>
    <property type="molecule type" value="Genomic_DNA"/>
</dbReference>
<protein>
    <submittedName>
        <fullName evidence="1">DUF1836 domain-containing protein</fullName>
    </submittedName>
</protein>
<dbReference type="PANTHER" id="PTHR40056">
    <property type="entry name" value="HYPOTHETICAL CYTOSOLIC PROTEIN"/>
    <property type="match status" value="1"/>
</dbReference>
<gene>
    <name evidence="1" type="ORF">CGS58_03045</name>
</gene>
<organism evidence="1 2">
    <name type="scientific">Faecalibacterium prausnitzii</name>
    <dbReference type="NCBI Taxonomy" id="853"/>
    <lineage>
        <taxon>Bacteria</taxon>
        <taxon>Bacillati</taxon>
        <taxon>Bacillota</taxon>
        <taxon>Clostridia</taxon>
        <taxon>Eubacteriales</taxon>
        <taxon>Oscillospiraceae</taxon>
        <taxon>Faecalibacterium</taxon>
    </lineage>
</organism>
<proteinExistence type="predicted"/>
<evidence type="ECO:0000313" key="2">
    <source>
        <dbReference type="Proteomes" id="UP000220005"/>
    </source>
</evidence>
<dbReference type="RefSeq" id="WP_055191256.1">
    <property type="nucleotide sequence ID" value="NZ_NMTY01000004.1"/>
</dbReference>
<dbReference type="Proteomes" id="UP000220005">
    <property type="component" value="Unassembled WGS sequence"/>
</dbReference>
<evidence type="ECO:0000313" key="1">
    <source>
        <dbReference type="EMBL" id="PDX82463.1"/>
    </source>
</evidence>
<name>A0A174BTW8_9FIRM</name>
<dbReference type="Pfam" id="PF08876">
    <property type="entry name" value="DUF1836"/>
    <property type="match status" value="1"/>
</dbReference>
<dbReference type="PANTHER" id="PTHR40056:SF1">
    <property type="entry name" value="DUF1836 DOMAIN-CONTAINING PROTEIN"/>
    <property type="match status" value="1"/>
</dbReference>